<dbReference type="Pfam" id="PF12349">
    <property type="entry name" value="Sterol-sensing"/>
    <property type="match status" value="1"/>
</dbReference>
<comment type="caution">
    <text evidence="10">The sequence shown here is derived from an EMBL/GenBank/DDBJ whole genome shotgun (WGS) entry which is preliminary data.</text>
</comment>
<dbReference type="PROSITE" id="PS50156">
    <property type="entry name" value="SSD"/>
    <property type="match status" value="1"/>
</dbReference>
<feature type="domain" description="SSD" evidence="9">
    <location>
        <begin position="403"/>
        <end position="507"/>
    </location>
</feature>
<feature type="transmembrane region" description="Helical" evidence="8">
    <location>
        <begin position="375"/>
        <end position="396"/>
    </location>
</feature>
<evidence type="ECO:0000256" key="8">
    <source>
        <dbReference type="SAM" id="Phobius"/>
    </source>
</evidence>
<feature type="transmembrane region" description="Helical" evidence="8">
    <location>
        <begin position="449"/>
        <end position="469"/>
    </location>
</feature>
<evidence type="ECO:0000313" key="10">
    <source>
        <dbReference type="EMBL" id="KAK9498561.1"/>
    </source>
</evidence>
<dbReference type="Proteomes" id="UP001461498">
    <property type="component" value="Unassembled WGS sequence"/>
</dbReference>
<feature type="region of interest" description="Disordered" evidence="7">
    <location>
        <begin position="999"/>
        <end position="1071"/>
    </location>
</feature>
<gene>
    <name evidence="10" type="ORF">O3M35_003165</name>
</gene>
<dbReference type="GO" id="GO:0007224">
    <property type="term" value="P:smoothened signaling pathway"/>
    <property type="evidence" value="ECO:0007669"/>
    <property type="project" value="TreeGrafter"/>
</dbReference>
<evidence type="ECO:0000256" key="3">
    <source>
        <dbReference type="ARBA" id="ARBA00022989"/>
    </source>
</evidence>
<dbReference type="Gene3D" id="1.20.1640.10">
    <property type="entry name" value="Multidrug efflux transporter AcrB transmembrane domain"/>
    <property type="match status" value="2"/>
</dbReference>
<accession>A0AAW1CI22</accession>
<evidence type="ECO:0000259" key="9">
    <source>
        <dbReference type="PROSITE" id="PS50156"/>
    </source>
</evidence>
<evidence type="ECO:0000256" key="4">
    <source>
        <dbReference type="ARBA" id="ARBA00023136"/>
    </source>
</evidence>
<feature type="transmembrane region" description="Helical" evidence="8">
    <location>
        <begin position="894"/>
        <end position="913"/>
    </location>
</feature>
<dbReference type="PANTHER" id="PTHR45951:SF3">
    <property type="entry name" value="PROTEIN DISPATCHED"/>
    <property type="match status" value="1"/>
</dbReference>
<reference evidence="10 11" key="1">
    <citation type="submission" date="2022-12" db="EMBL/GenBank/DDBJ databases">
        <title>Chromosome-level genome assembly of true bugs.</title>
        <authorList>
            <person name="Ma L."/>
            <person name="Li H."/>
        </authorList>
    </citation>
    <scope>NUCLEOTIDE SEQUENCE [LARGE SCALE GENOMIC DNA]</scope>
    <source>
        <strain evidence="10">Lab_2022b</strain>
    </source>
</reference>
<comment type="similarity">
    <text evidence="6">Belongs to the dispatched family.</text>
</comment>
<dbReference type="SUPFAM" id="SSF82866">
    <property type="entry name" value="Multidrug efflux transporter AcrB transmembrane domain"/>
    <property type="match status" value="2"/>
</dbReference>
<dbReference type="GO" id="GO:0016020">
    <property type="term" value="C:membrane"/>
    <property type="evidence" value="ECO:0007669"/>
    <property type="project" value="UniProtKB-SubCell"/>
</dbReference>
<name>A0AAW1CI22_9HEMI</name>
<evidence type="ECO:0000256" key="2">
    <source>
        <dbReference type="ARBA" id="ARBA00022692"/>
    </source>
</evidence>
<evidence type="ECO:0000256" key="6">
    <source>
        <dbReference type="ARBA" id="ARBA00038046"/>
    </source>
</evidence>
<feature type="transmembrane region" description="Helical" evidence="8">
    <location>
        <begin position="840"/>
        <end position="859"/>
    </location>
</feature>
<keyword evidence="2 8" id="KW-0812">Transmembrane</keyword>
<protein>
    <recommendedName>
        <fullName evidence="9">SSD domain-containing protein</fullName>
    </recommendedName>
</protein>
<evidence type="ECO:0000256" key="1">
    <source>
        <dbReference type="ARBA" id="ARBA00004141"/>
    </source>
</evidence>
<keyword evidence="11" id="KW-1185">Reference proteome</keyword>
<feature type="transmembrane region" description="Helical" evidence="8">
    <location>
        <begin position="928"/>
        <end position="952"/>
    </location>
</feature>
<dbReference type="GO" id="GO:0022857">
    <property type="term" value="F:transmembrane transporter activity"/>
    <property type="evidence" value="ECO:0007669"/>
    <property type="project" value="TreeGrafter"/>
</dbReference>
<feature type="transmembrane region" description="Helical" evidence="8">
    <location>
        <begin position="408"/>
        <end position="429"/>
    </location>
</feature>
<dbReference type="InterPro" id="IPR053958">
    <property type="entry name" value="HMGCR/SNAP/NPC1-like_SSD"/>
</dbReference>
<feature type="transmembrane region" description="Helical" evidence="8">
    <location>
        <begin position="564"/>
        <end position="582"/>
    </location>
</feature>
<organism evidence="10 11">
    <name type="scientific">Rhynocoris fuscipes</name>
    <dbReference type="NCBI Taxonomy" id="488301"/>
    <lineage>
        <taxon>Eukaryota</taxon>
        <taxon>Metazoa</taxon>
        <taxon>Ecdysozoa</taxon>
        <taxon>Arthropoda</taxon>
        <taxon>Hexapoda</taxon>
        <taxon>Insecta</taxon>
        <taxon>Pterygota</taxon>
        <taxon>Neoptera</taxon>
        <taxon>Paraneoptera</taxon>
        <taxon>Hemiptera</taxon>
        <taxon>Heteroptera</taxon>
        <taxon>Panheteroptera</taxon>
        <taxon>Cimicomorpha</taxon>
        <taxon>Reduviidae</taxon>
        <taxon>Harpactorinae</taxon>
        <taxon>Harpactorini</taxon>
        <taxon>Rhynocoris</taxon>
    </lineage>
</organism>
<feature type="transmembrane region" description="Helical" evidence="8">
    <location>
        <begin position="964"/>
        <end position="990"/>
    </location>
</feature>
<feature type="transmembrane region" description="Helical" evidence="8">
    <location>
        <begin position="865"/>
        <end position="887"/>
    </location>
</feature>
<comment type="subcellular location">
    <subcellularLocation>
        <location evidence="1">Membrane</location>
        <topology evidence="1">Multi-pass membrane protein</topology>
    </subcellularLocation>
</comment>
<feature type="region of interest" description="Disordered" evidence="7">
    <location>
        <begin position="69"/>
        <end position="91"/>
    </location>
</feature>
<sequence length="1071" mass="119845">MTWFARVFAHHPFIVLTAMTVFSLTCLLISFTTIRPPNFKEPQLGFETRGTEISQRLTAWENLREAVQQSGSLTVSPPKENPMPVNVSNTKGTESGKIFGFVSSSNDSLILDSESSKNKDSASSDNEDERWETLISRLDSDPGSEHHNHDHKSDREFFCDDPATDYGRIVISGRNSQINLFTLPSLLDVCKLQSLITSPDIYKSISATTSKEQRLCRPWSLPNYVTLLANKTSCFNITEEDIKRTKNMLEYCRHYYKDLSCINWKPEDVHNACEKCRHMFDMIQYILDYEYLNETQSLKNALILLPIARSTAALPYFHVLERMDLKMGSIEVTGIDFGLKNALFDELLLADTKLIAAGGAIVILCMWIYTGSLFITLMTMVAIAFSLAVAYFMYVLILEINFFPFMNLLAVVVAVGIGGDTSLMMYKIWTSSKKGNEALKSVTGLVQCLHSHSTISLFVTSFTTAVAFYSSYISNITAICCFSVFAGTAVLSNLVVMMGWFPATLVINESLPKCQLKLRKPAKPKNTRHNKRHSAPPVTSPPVIKKRDRISRFLIAAIIDYPKLWVMLLTPPILMTPYILFVRPGLRLPDTPDLQLFASDHLFEQYDNIYKHRFWFDRIEKLDGWPDPMLELPLRFVWGVLPVDNGDYNDPASRGTLQFDRSFDIASRDSQVWLISFCTKLRAQPFFKPTSGPLLSNCFLENFIDWMKRKCDDPIDKLSRAPCCESARFPFPRKVFSTCLALAANSLYNTPAQLIASEVAGPKFARKTRSGIPKVKALVVEYNSNYSYSTSFFKMDTFYKQVETWSRREMASAPAGMRNGWFISHLSLYDVQQSLAKDTITAILISTIASLIVVCLATRDLLLSFAASITVASIILVTIALLVLFGWKLNIIEAVAVSLAIGLAVDFSIHYVVNYRVAPDNCTRVEAVIYSLSMMSGPTAMAAITTAATGVLMSPSSVLAYRQIGIFLILLMVVSWVYATFFLMSLLTLFGPNVTRYRVTDRNKNNGSDDIDGRTKPGSSTSGNTPVTIEQHELIGVNPQTEGRRAADHSPSAASATTILHDDECENPAPP</sequence>
<keyword evidence="3 8" id="KW-1133">Transmembrane helix</keyword>
<feature type="transmembrane region" description="Helical" evidence="8">
    <location>
        <begin position="12"/>
        <end position="34"/>
    </location>
</feature>
<evidence type="ECO:0000256" key="7">
    <source>
        <dbReference type="SAM" id="MobiDB-lite"/>
    </source>
</evidence>
<proteinExistence type="inferred from homology"/>
<dbReference type="InterPro" id="IPR052081">
    <property type="entry name" value="Dispatched_Hh_regulator"/>
</dbReference>
<feature type="compositionally biased region" description="Polar residues" evidence="7">
    <location>
        <begin position="1017"/>
        <end position="1028"/>
    </location>
</feature>
<dbReference type="PANTHER" id="PTHR45951">
    <property type="entry name" value="PROTEIN DISPATCHED-RELATED"/>
    <property type="match status" value="1"/>
</dbReference>
<evidence type="ECO:0000313" key="11">
    <source>
        <dbReference type="Proteomes" id="UP001461498"/>
    </source>
</evidence>
<feature type="transmembrane region" description="Helical" evidence="8">
    <location>
        <begin position="347"/>
        <end position="369"/>
    </location>
</feature>
<evidence type="ECO:0000256" key="5">
    <source>
        <dbReference type="ARBA" id="ARBA00023180"/>
    </source>
</evidence>
<feature type="transmembrane region" description="Helical" evidence="8">
    <location>
        <begin position="476"/>
        <end position="501"/>
    </location>
</feature>
<dbReference type="EMBL" id="JAPXFL010000012">
    <property type="protein sequence ID" value="KAK9498561.1"/>
    <property type="molecule type" value="Genomic_DNA"/>
</dbReference>
<dbReference type="InterPro" id="IPR000731">
    <property type="entry name" value="SSD"/>
</dbReference>
<keyword evidence="5" id="KW-0325">Glycoprotein</keyword>
<keyword evidence="4 8" id="KW-0472">Membrane</keyword>
<dbReference type="AlphaFoldDB" id="A0AAW1CI22"/>